<name>A0ABT0KT88_9GAMM</name>
<dbReference type="EMBL" id="JAKIKU010000011">
    <property type="protein sequence ID" value="MCL1047067.1"/>
    <property type="molecule type" value="Genomic_DNA"/>
</dbReference>
<sequence length="112" mass="12144">MKAAIILPLLLLSLSIAPSSNAATISPEQMNLMIDMSVNQMKAEGEFANMASCTNQSEAKVESVFRSVMRTCVEKHMQDEDDEKTTACLVENFSGELGVSAETFTACSEQSE</sequence>
<feature type="chain" id="PRO_5045405311" evidence="1">
    <location>
        <begin position="23"/>
        <end position="112"/>
    </location>
</feature>
<dbReference type="Proteomes" id="UP001202134">
    <property type="component" value="Unassembled WGS sequence"/>
</dbReference>
<gene>
    <name evidence="2" type="ORF">L2737_17350</name>
</gene>
<proteinExistence type="predicted"/>
<evidence type="ECO:0000313" key="2">
    <source>
        <dbReference type="EMBL" id="MCL1047067.1"/>
    </source>
</evidence>
<feature type="signal peptide" evidence="1">
    <location>
        <begin position="1"/>
        <end position="22"/>
    </location>
</feature>
<keyword evidence="3" id="KW-1185">Reference proteome</keyword>
<protein>
    <submittedName>
        <fullName evidence="2">Uncharacterized protein</fullName>
    </submittedName>
</protein>
<dbReference type="RefSeq" id="WP_102528635.1">
    <property type="nucleotide sequence ID" value="NZ_JAKIKU010000011.1"/>
</dbReference>
<evidence type="ECO:0000256" key="1">
    <source>
        <dbReference type="SAM" id="SignalP"/>
    </source>
</evidence>
<reference evidence="2 3" key="1">
    <citation type="submission" date="2022-01" db="EMBL/GenBank/DDBJ databases">
        <title>Whole genome-based taxonomy of the Shewanellaceae.</title>
        <authorList>
            <person name="Martin-Rodriguez A.J."/>
        </authorList>
    </citation>
    <scope>NUCLEOTIDE SEQUENCE [LARGE SCALE GENOMIC DNA]</scope>
    <source>
        <strain evidence="2 3">DSM 24955</strain>
    </source>
</reference>
<accession>A0ABT0KT88</accession>
<comment type="caution">
    <text evidence="2">The sequence shown here is derived from an EMBL/GenBank/DDBJ whole genome shotgun (WGS) entry which is preliminary data.</text>
</comment>
<keyword evidence="1" id="KW-0732">Signal</keyword>
<organism evidence="2 3">
    <name type="scientific">Shewanella electrodiphila</name>
    <dbReference type="NCBI Taxonomy" id="934143"/>
    <lineage>
        <taxon>Bacteria</taxon>
        <taxon>Pseudomonadati</taxon>
        <taxon>Pseudomonadota</taxon>
        <taxon>Gammaproteobacteria</taxon>
        <taxon>Alteromonadales</taxon>
        <taxon>Shewanellaceae</taxon>
        <taxon>Shewanella</taxon>
    </lineage>
</organism>
<evidence type="ECO:0000313" key="3">
    <source>
        <dbReference type="Proteomes" id="UP001202134"/>
    </source>
</evidence>